<gene>
    <name evidence="1" type="ORF">NEZAVI_LOCUS6383</name>
</gene>
<reference evidence="1" key="1">
    <citation type="submission" date="2022-01" db="EMBL/GenBank/DDBJ databases">
        <authorList>
            <person name="King R."/>
        </authorList>
    </citation>
    <scope>NUCLEOTIDE SEQUENCE</scope>
</reference>
<name>A0A9P0MM80_NEZVI</name>
<dbReference type="EMBL" id="OV725079">
    <property type="protein sequence ID" value="CAH1396281.1"/>
    <property type="molecule type" value="Genomic_DNA"/>
</dbReference>
<sequence length="35" mass="4259">MEFHRDEDRIMSDLSRAAVRCALMYKSEDRKRDLN</sequence>
<accession>A0A9P0MM80</accession>
<dbReference type="AlphaFoldDB" id="A0A9P0MM80"/>
<evidence type="ECO:0000313" key="1">
    <source>
        <dbReference type="EMBL" id="CAH1396281.1"/>
    </source>
</evidence>
<keyword evidence="2" id="KW-1185">Reference proteome</keyword>
<protein>
    <submittedName>
        <fullName evidence="1">Uncharacterized protein</fullName>
    </submittedName>
</protein>
<evidence type="ECO:0000313" key="2">
    <source>
        <dbReference type="Proteomes" id="UP001152798"/>
    </source>
</evidence>
<proteinExistence type="predicted"/>
<organism evidence="1 2">
    <name type="scientific">Nezara viridula</name>
    <name type="common">Southern green stink bug</name>
    <name type="synonym">Cimex viridulus</name>
    <dbReference type="NCBI Taxonomy" id="85310"/>
    <lineage>
        <taxon>Eukaryota</taxon>
        <taxon>Metazoa</taxon>
        <taxon>Ecdysozoa</taxon>
        <taxon>Arthropoda</taxon>
        <taxon>Hexapoda</taxon>
        <taxon>Insecta</taxon>
        <taxon>Pterygota</taxon>
        <taxon>Neoptera</taxon>
        <taxon>Paraneoptera</taxon>
        <taxon>Hemiptera</taxon>
        <taxon>Heteroptera</taxon>
        <taxon>Panheteroptera</taxon>
        <taxon>Pentatomomorpha</taxon>
        <taxon>Pentatomoidea</taxon>
        <taxon>Pentatomidae</taxon>
        <taxon>Pentatominae</taxon>
        <taxon>Nezara</taxon>
    </lineage>
</organism>
<dbReference type="Proteomes" id="UP001152798">
    <property type="component" value="Chromosome 3"/>
</dbReference>